<dbReference type="GeneID" id="117231502"/>
<feature type="region of interest" description="Disordered" evidence="1">
    <location>
        <begin position="1"/>
        <end position="25"/>
    </location>
</feature>
<protein>
    <submittedName>
        <fullName evidence="3">Uncharacterized protein LOC117231502</fullName>
    </submittedName>
</protein>
<gene>
    <name evidence="3" type="primary">LOC117231502</name>
</gene>
<reference evidence="3" key="1">
    <citation type="submission" date="2025-08" db="UniProtKB">
        <authorList>
            <consortium name="RefSeq"/>
        </authorList>
    </citation>
    <scope>IDENTIFICATION</scope>
    <source>
        <tissue evidence="3">Muscle</tissue>
    </source>
</reference>
<dbReference type="RefSeq" id="XP_033345899.1">
    <property type="nucleotide sequence ID" value="XM_033490008.1"/>
</dbReference>
<evidence type="ECO:0000313" key="3">
    <source>
        <dbReference type="RefSeq" id="XP_033345899.1"/>
    </source>
</evidence>
<sequence length="138" mass="15882">MDREKKNEAENLKEEASMTPVSPTLFTPPTLNLMEQILLAKIEKQNFHEDDRETDARLGGKKKNFLLRRTDSMDSQNSASTYNSFLSSDSASSGNLYCRCDDCLLGIVDDYQRSPLVVDRKKVYYRSQLKQLEQKSFD</sequence>
<dbReference type="KEGG" id="bvk:117231502"/>
<dbReference type="Proteomes" id="UP000504631">
    <property type="component" value="Unplaced"/>
</dbReference>
<organism evidence="2 3">
    <name type="scientific">Bombus vosnesenskii</name>
    <dbReference type="NCBI Taxonomy" id="207650"/>
    <lineage>
        <taxon>Eukaryota</taxon>
        <taxon>Metazoa</taxon>
        <taxon>Ecdysozoa</taxon>
        <taxon>Arthropoda</taxon>
        <taxon>Hexapoda</taxon>
        <taxon>Insecta</taxon>
        <taxon>Pterygota</taxon>
        <taxon>Neoptera</taxon>
        <taxon>Endopterygota</taxon>
        <taxon>Hymenoptera</taxon>
        <taxon>Apocrita</taxon>
        <taxon>Aculeata</taxon>
        <taxon>Apoidea</taxon>
        <taxon>Anthophila</taxon>
        <taxon>Apidae</taxon>
        <taxon>Bombus</taxon>
        <taxon>Pyrobombus</taxon>
    </lineage>
</organism>
<name>A0A6J3K0V2_9HYME</name>
<dbReference type="AlphaFoldDB" id="A0A6J3K0V2"/>
<keyword evidence="2" id="KW-1185">Reference proteome</keyword>
<feature type="compositionally biased region" description="Basic and acidic residues" evidence="1">
    <location>
        <begin position="1"/>
        <end position="16"/>
    </location>
</feature>
<evidence type="ECO:0000256" key="1">
    <source>
        <dbReference type="SAM" id="MobiDB-lite"/>
    </source>
</evidence>
<evidence type="ECO:0000313" key="2">
    <source>
        <dbReference type="Proteomes" id="UP000504631"/>
    </source>
</evidence>
<accession>A0A6J3K0V2</accession>
<proteinExistence type="predicted"/>